<keyword evidence="7" id="KW-1185">Reference proteome</keyword>
<dbReference type="Gene3D" id="3.50.50.60">
    <property type="entry name" value="FAD/NAD(P)-binding domain"/>
    <property type="match status" value="3"/>
</dbReference>
<proteinExistence type="inferred from homology"/>
<dbReference type="PhylomeDB" id="B8ME44"/>
<keyword evidence="6" id="KW-0503">Monooxygenase</keyword>
<dbReference type="Proteomes" id="UP000001745">
    <property type="component" value="Unassembled WGS sequence"/>
</dbReference>
<dbReference type="InterPro" id="IPR020946">
    <property type="entry name" value="Flavin_mOase-like"/>
</dbReference>
<dbReference type="STRING" id="441959.B8ME44"/>
<dbReference type="OMA" id="DITRICA"/>
<evidence type="ECO:0000256" key="2">
    <source>
        <dbReference type="ARBA" id="ARBA00010139"/>
    </source>
</evidence>
<dbReference type="SUPFAM" id="SSF51905">
    <property type="entry name" value="FAD/NAD(P)-binding domain"/>
    <property type="match status" value="2"/>
</dbReference>
<organism evidence="6 7">
    <name type="scientific">Talaromyces stipitatus (strain ATCC 10500 / CBS 375.48 / QM 6759 / NRRL 1006)</name>
    <name type="common">Penicillium stipitatum</name>
    <dbReference type="NCBI Taxonomy" id="441959"/>
    <lineage>
        <taxon>Eukaryota</taxon>
        <taxon>Fungi</taxon>
        <taxon>Dikarya</taxon>
        <taxon>Ascomycota</taxon>
        <taxon>Pezizomycotina</taxon>
        <taxon>Eurotiomycetes</taxon>
        <taxon>Eurotiomycetidae</taxon>
        <taxon>Eurotiales</taxon>
        <taxon>Trichocomaceae</taxon>
        <taxon>Talaromyces</taxon>
        <taxon>Talaromyces sect. Talaromyces</taxon>
    </lineage>
</organism>
<dbReference type="RefSeq" id="XP_002483355.1">
    <property type="nucleotide sequence ID" value="XM_002483310.1"/>
</dbReference>
<name>B8ME44_TALSN</name>
<dbReference type="HOGENOM" id="CLU_006937_6_1_1"/>
<dbReference type="EMBL" id="EQ962656">
    <property type="protein sequence ID" value="EED16121.1"/>
    <property type="molecule type" value="Genomic_DNA"/>
</dbReference>
<dbReference type="InterPro" id="IPR036188">
    <property type="entry name" value="FAD/NAD-bd_sf"/>
</dbReference>
<evidence type="ECO:0000256" key="5">
    <source>
        <dbReference type="ARBA" id="ARBA00023002"/>
    </source>
</evidence>
<dbReference type="GO" id="GO:0004499">
    <property type="term" value="F:N,N-dimethylaniline monooxygenase activity"/>
    <property type="evidence" value="ECO:0007669"/>
    <property type="project" value="InterPro"/>
</dbReference>
<reference evidence="7" key="1">
    <citation type="journal article" date="2015" name="Genome Announc.">
        <title>Genome sequence of the AIDS-associated pathogen Penicillium marneffei (ATCC18224) and its near taxonomic relative Talaromyces stipitatus (ATCC10500).</title>
        <authorList>
            <person name="Nierman W.C."/>
            <person name="Fedorova-Abrams N.D."/>
            <person name="Andrianopoulos A."/>
        </authorList>
    </citation>
    <scope>NUCLEOTIDE SEQUENCE [LARGE SCALE GENOMIC DNA]</scope>
    <source>
        <strain evidence="7">ATCC 10500 / CBS 375.48 / QM 6759 / NRRL 1006</strain>
    </source>
</reference>
<evidence type="ECO:0000256" key="1">
    <source>
        <dbReference type="ARBA" id="ARBA00001974"/>
    </source>
</evidence>
<keyword evidence="3" id="KW-0285">Flavoprotein</keyword>
<gene>
    <name evidence="6" type="ORF">TSTA_012300</name>
</gene>
<dbReference type="GeneID" id="8104078"/>
<dbReference type="Pfam" id="PF00743">
    <property type="entry name" value="FMO-like"/>
    <property type="match status" value="1"/>
</dbReference>
<keyword evidence="5" id="KW-0560">Oxidoreductase</keyword>
<dbReference type="InterPro" id="IPR051209">
    <property type="entry name" value="FAD-bind_Monooxygenase_sf"/>
</dbReference>
<dbReference type="VEuPathDB" id="FungiDB:TSTA_012300"/>
<sequence length="568" mass="64262">MGSIDLQPTRVAPSNPQAYVVPEVPLGTKRPMRVVCIGAGATGLNLAYQIPRHLSNIDFQIYEKNEAIGGTWLENRYPGVACDIPSHLYQFLWALNPNWSEFYSSGREILQYLKDVAKKFDLERFVKLDHKVTEAQWDEDTGTWKLKIQNMVTGEEIRDSCHFLVNGSGFLNHWEWPEIPGLKDFKGPVLHSASWDPNVDCKGKRVAVIGNGSSGIQLVTALQPEAEQLTTFIRAPTWISTSYAQEWAGPNGVNFKYSDEQIAKFEGDAAEFLAYRKAMENDMNSHFVLAIADSPQQAIAKTYLAELMRQRLGPDFALTEKLIPEFGFGCRRPTPGSGYLEALSQKNVRVVMDPIDKIVEDGIRTKSGELIPLDIVVCATGFNVSWLPRFPIIGRGGIDMRDQWSKRPLSYLSFGVANFPNYALFMGPNSPLSHGSAMPSIEHIAKYVIRLIHKMQTQNYKAVEPTEQAVNEFINHADLFLQRTVWATKCRSWLKGGKEVGVPLVHPGSRLHWFHMLLEPRWEDWKWTSLHCNRFSYLGNGFSTMEEEGKDKSWYLNDPDIGYEAVVN</sequence>
<accession>B8ME44</accession>
<comment type="cofactor">
    <cofactor evidence="1">
        <name>FAD</name>
        <dbReference type="ChEBI" id="CHEBI:57692"/>
    </cofactor>
</comment>
<dbReference type="PANTHER" id="PTHR42877">
    <property type="entry name" value="L-ORNITHINE N(5)-MONOOXYGENASE-RELATED"/>
    <property type="match status" value="1"/>
</dbReference>
<dbReference type="OrthoDB" id="74360at2759"/>
<protein>
    <submittedName>
        <fullName evidence="6">Monooxygenase, putative</fullName>
    </submittedName>
</protein>
<evidence type="ECO:0000256" key="4">
    <source>
        <dbReference type="ARBA" id="ARBA00022827"/>
    </source>
</evidence>
<dbReference type="PANTHER" id="PTHR42877:SF12">
    <property type="entry name" value="MONOOXYGENASE"/>
    <property type="match status" value="1"/>
</dbReference>
<evidence type="ECO:0000313" key="6">
    <source>
        <dbReference type="EMBL" id="EED16121.1"/>
    </source>
</evidence>
<dbReference type="InParanoid" id="B8ME44"/>
<dbReference type="GO" id="GO:0050661">
    <property type="term" value="F:NADP binding"/>
    <property type="evidence" value="ECO:0007669"/>
    <property type="project" value="InterPro"/>
</dbReference>
<dbReference type="AlphaFoldDB" id="B8ME44"/>
<comment type="similarity">
    <text evidence="2">Belongs to the FAD-binding monooxygenase family.</text>
</comment>
<dbReference type="eggNOG" id="KOG1399">
    <property type="taxonomic scope" value="Eukaryota"/>
</dbReference>
<dbReference type="GO" id="GO:0050660">
    <property type="term" value="F:flavin adenine dinucleotide binding"/>
    <property type="evidence" value="ECO:0007669"/>
    <property type="project" value="InterPro"/>
</dbReference>
<evidence type="ECO:0000256" key="3">
    <source>
        <dbReference type="ARBA" id="ARBA00022630"/>
    </source>
</evidence>
<evidence type="ECO:0000313" key="7">
    <source>
        <dbReference type="Proteomes" id="UP000001745"/>
    </source>
</evidence>
<keyword evidence="4" id="KW-0274">FAD</keyword>